<dbReference type="AlphaFoldDB" id="A0A2U3D8Z2"/>
<gene>
    <name evidence="2" type="ORF">BM613_07145</name>
</gene>
<evidence type="ECO:0000259" key="1">
    <source>
        <dbReference type="PROSITE" id="PS51918"/>
    </source>
</evidence>
<protein>
    <submittedName>
        <fullName evidence="2">Coproporphyrinogen dehydrogenase HemZ</fullName>
    </submittedName>
</protein>
<keyword evidence="3" id="KW-1185">Reference proteome</keyword>
<dbReference type="RefSeq" id="WP_109430496.1">
    <property type="nucleotide sequence ID" value="NZ_MPDK01000009.1"/>
</dbReference>
<comment type="caution">
    <text evidence="2">The sequence shown here is derived from an EMBL/GenBank/DDBJ whole genome shotgun (WGS) entry which is preliminary data.</text>
</comment>
<dbReference type="CDD" id="cd01335">
    <property type="entry name" value="Radical_SAM"/>
    <property type="match status" value="1"/>
</dbReference>
<accession>A0A2U3D8Z2</accession>
<sequence>MNTQRELHGSFVQFECPSVILQFVGLGYEQEAVRMINLFFPVAAVTVYQPNERSNGERNEVLTITVDLSVVGKNVYAVASVAVKRMNGTCMHANGALYEVRSRSLALAPNITPVQTRRLAKRAMLYALHESLAAFMGRGQPWGILTGVRPGKLAHALLQRETSQADATLARELRAMYRIDETRARLLVEIAQREVAVVPDLYKLKQREVSVYIGIPFCPTHCAYCTFPAYSMVDKARYADRFLPAMAREIRMVGKLLREYQVPVTTVYIGGGTPTSLKAKELGVLLEQVARELPGHGSWREFCVEAGRADTITPDRVTVLKEFGVDRVSVNPQSFRAQTLKMIGRGHSPEIVDKRFLLFREAGFTNINMDLILGLPGETKSDVAYSIERTLQLAPDAITVHTLSFKRAAQVTDHREQYAIAEDMEVFDMMNYVAGQVIEAGYLPYYLYRQKDILANLENIGYAKPGKEGIYNICIIEEMQTIIGIGGGAASKWVMPDGSISQHQNASEPSAYIAHLNEMLAKKELALRKVLSAIAAFGHLA</sequence>
<dbReference type="SFLD" id="SFLDG01065">
    <property type="entry name" value="anaerobic_coproporphyrinogen-I"/>
    <property type="match status" value="1"/>
</dbReference>
<feature type="domain" description="Radical SAM core" evidence="1">
    <location>
        <begin position="203"/>
        <end position="443"/>
    </location>
</feature>
<dbReference type="OrthoDB" id="9808022at2"/>
<dbReference type="SFLD" id="SFLDF00310">
    <property type="entry name" value="oxygen-independent_coproporphy"/>
    <property type="match status" value="1"/>
</dbReference>
<dbReference type="InterPro" id="IPR034505">
    <property type="entry name" value="Coproporphyrinogen-III_oxidase"/>
</dbReference>
<dbReference type="SMART" id="SM00729">
    <property type="entry name" value="Elp3"/>
    <property type="match status" value="1"/>
</dbReference>
<evidence type="ECO:0000313" key="3">
    <source>
        <dbReference type="Proteomes" id="UP000245380"/>
    </source>
</evidence>
<dbReference type="InterPro" id="IPR058240">
    <property type="entry name" value="rSAM_sf"/>
</dbReference>
<dbReference type="SUPFAM" id="SSF102114">
    <property type="entry name" value="Radical SAM enzymes"/>
    <property type="match status" value="1"/>
</dbReference>
<organism evidence="2 3">
    <name type="scientific">Sulfoacidibacillus thermotolerans</name>
    <name type="common">Acidibacillus sulfuroxidans</name>
    <dbReference type="NCBI Taxonomy" id="1765684"/>
    <lineage>
        <taxon>Bacteria</taxon>
        <taxon>Bacillati</taxon>
        <taxon>Bacillota</taxon>
        <taxon>Bacilli</taxon>
        <taxon>Bacillales</taxon>
        <taxon>Alicyclobacillaceae</taxon>
        <taxon>Sulfoacidibacillus</taxon>
    </lineage>
</organism>
<dbReference type="InterPro" id="IPR023995">
    <property type="entry name" value="HemZ"/>
</dbReference>
<dbReference type="PANTHER" id="PTHR13932:SF1">
    <property type="entry name" value="OXYGEN-INDEPENDENT COPROPORPHYRINOGEN-III OXIDASE-LIKE PROTEIN HEMZ"/>
    <property type="match status" value="1"/>
</dbReference>
<dbReference type="GO" id="GO:0051539">
    <property type="term" value="F:4 iron, 4 sulfur cluster binding"/>
    <property type="evidence" value="ECO:0007669"/>
    <property type="project" value="TreeGrafter"/>
</dbReference>
<dbReference type="SFLD" id="SFLDG01082">
    <property type="entry name" value="B12-binding_domain_containing"/>
    <property type="match status" value="1"/>
</dbReference>
<dbReference type="Pfam" id="PF04055">
    <property type="entry name" value="Radical_SAM"/>
    <property type="match status" value="1"/>
</dbReference>
<dbReference type="PROSITE" id="PS51918">
    <property type="entry name" value="RADICAL_SAM"/>
    <property type="match status" value="1"/>
</dbReference>
<dbReference type="InterPro" id="IPR007197">
    <property type="entry name" value="rSAM"/>
</dbReference>
<dbReference type="Proteomes" id="UP000245380">
    <property type="component" value="Unassembled WGS sequence"/>
</dbReference>
<dbReference type="EMBL" id="MPDK01000009">
    <property type="protein sequence ID" value="PWI57750.1"/>
    <property type="molecule type" value="Genomic_DNA"/>
</dbReference>
<reference evidence="2 3" key="1">
    <citation type="submission" date="2016-11" db="EMBL/GenBank/DDBJ databases">
        <title>Comparative genomics of Acidibacillus ferroxidans species.</title>
        <authorList>
            <person name="Oliveira G."/>
            <person name="Nunes G."/>
            <person name="Oliveira R."/>
            <person name="Araujo F."/>
            <person name="Salim A."/>
            <person name="Scholte L."/>
            <person name="Morais D."/>
            <person name="Nancucheo I."/>
            <person name="Johnson D.B."/>
            <person name="Grail B."/>
            <person name="Bittencourt J."/>
            <person name="Valadares R."/>
        </authorList>
    </citation>
    <scope>NUCLEOTIDE SEQUENCE [LARGE SCALE GENOMIC DNA]</scope>
    <source>
        <strain evidence="2 3">Y002</strain>
    </source>
</reference>
<dbReference type="Gene3D" id="3.80.30.20">
    <property type="entry name" value="tm_1862 like domain"/>
    <property type="match status" value="1"/>
</dbReference>
<dbReference type="GO" id="GO:0003824">
    <property type="term" value="F:catalytic activity"/>
    <property type="evidence" value="ECO:0007669"/>
    <property type="project" value="InterPro"/>
</dbReference>
<name>A0A2U3D8Z2_SULT2</name>
<dbReference type="InterPro" id="IPR023404">
    <property type="entry name" value="rSAM_horseshoe"/>
</dbReference>
<dbReference type="PANTHER" id="PTHR13932">
    <property type="entry name" value="COPROPORPHYRINIGEN III OXIDASE"/>
    <property type="match status" value="1"/>
</dbReference>
<dbReference type="GO" id="GO:0005737">
    <property type="term" value="C:cytoplasm"/>
    <property type="evidence" value="ECO:0007669"/>
    <property type="project" value="TreeGrafter"/>
</dbReference>
<dbReference type="InterPro" id="IPR006638">
    <property type="entry name" value="Elp3/MiaA/NifB-like_rSAM"/>
</dbReference>
<dbReference type="SFLD" id="SFLDS00029">
    <property type="entry name" value="Radical_SAM"/>
    <property type="match status" value="1"/>
</dbReference>
<dbReference type="NCBIfam" id="TIGR03994">
    <property type="entry name" value="rSAM_HemZ"/>
    <property type="match status" value="1"/>
</dbReference>
<proteinExistence type="predicted"/>
<dbReference type="GO" id="GO:0006779">
    <property type="term" value="P:porphyrin-containing compound biosynthetic process"/>
    <property type="evidence" value="ECO:0007669"/>
    <property type="project" value="TreeGrafter"/>
</dbReference>
<evidence type="ECO:0000313" key="2">
    <source>
        <dbReference type="EMBL" id="PWI57750.1"/>
    </source>
</evidence>